<evidence type="ECO:0000256" key="6">
    <source>
        <dbReference type="ARBA" id="ARBA00012102"/>
    </source>
</evidence>
<comment type="function">
    <text evidence="16">Catalyzes the phosphorylation of pantothenate (Pan), the first step in CoA biosynthesis.</text>
</comment>
<proteinExistence type="inferred from homology"/>
<keyword evidence="18" id="KW-1185">Reference proteome</keyword>
<evidence type="ECO:0000256" key="3">
    <source>
        <dbReference type="ARBA" id="ARBA00004496"/>
    </source>
</evidence>
<evidence type="ECO:0000256" key="13">
    <source>
        <dbReference type="ARBA" id="ARBA00022993"/>
    </source>
</evidence>
<dbReference type="InterPro" id="IPR004619">
    <property type="entry name" value="Type_III_PanK"/>
</dbReference>
<feature type="binding site" evidence="16">
    <location>
        <begin position="24"/>
        <end position="31"/>
    </location>
    <ligand>
        <name>ATP</name>
        <dbReference type="ChEBI" id="CHEBI:30616"/>
    </ligand>
</feature>
<keyword evidence="9 16" id="KW-0547">Nucleotide-binding</keyword>
<keyword evidence="16" id="KW-0479">Metal-binding</keyword>
<dbReference type="EC" id="2.7.1.33" evidence="6 16"/>
<dbReference type="PANTHER" id="PTHR34265:SF1">
    <property type="entry name" value="TYPE III PANTOTHENATE KINASE"/>
    <property type="match status" value="1"/>
</dbReference>
<dbReference type="CDD" id="cd24015">
    <property type="entry name" value="ASKHA_NBD_PanK-III"/>
    <property type="match status" value="1"/>
</dbReference>
<comment type="subcellular location">
    <subcellularLocation>
        <location evidence="3 16">Cytoplasm</location>
    </subcellularLocation>
</comment>
<evidence type="ECO:0000256" key="5">
    <source>
        <dbReference type="ARBA" id="ARBA00011738"/>
    </source>
</evidence>
<evidence type="ECO:0000256" key="11">
    <source>
        <dbReference type="ARBA" id="ARBA00022840"/>
    </source>
</evidence>
<keyword evidence="12 16" id="KW-0630">Potassium</keyword>
<dbReference type="UniPathway" id="UPA00241">
    <property type="reaction ID" value="UER00352"/>
</dbReference>
<keyword evidence="8 16" id="KW-0808">Transferase</keyword>
<evidence type="ECO:0000256" key="16">
    <source>
        <dbReference type="HAMAP-Rule" id="MF_01274"/>
    </source>
</evidence>
<comment type="caution">
    <text evidence="16">Lacks conserved residue(s) required for the propagation of feature annotation.</text>
</comment>
<protein>
    <recommendedName>
        <fullName evidence="15 16">Type III pantothenate kinase</fullName>
        <ecNumber evidence="6 16">2.7.1.33</ecNumber>
    </recommendedName>
    <alternativeName>
        <fullName evidence="16">PanK-III</fullName>
    </alternativeName>
    <alternativeName>
        <fullName evidence="16">Pantothenic acid kinase</fullName>
    </alternativeName>
</protein>
<reference evidence="17" key="1">
    <citation type="journal article" date="2015" name="PeerJ">
        <title>First genomic representation of candidate bacterial phylum KSB3 points to enhanced environmental sensing as a trigger of wastewater bulking.</title>
        <authorList>
            <person name="Sekiguchi Y."/>
            <person name="Ohashi A."/>
            <person name="Parks D.H."/>
            <person name="Yamauchi T."/>
            <person name="Tyson G.W."/>
            <person name="Hugenholtz P."/>
        </authorList>
    </citation>
    <scope>NUCLEOTIDE SEQUENCE [LARGE SCALE GENOMIC DNA]</scope>
</reference>
<evidence type="ECO:0000256" key="1">
    <source>
        <dbReference type="ARBA" id="ARBA00001206"/>
    </source>
</evidence>
<feature type="binding site" evidence="16">
    <location>
        <position position="202"/>
    </location>
    <ligand>
        <name>substrate</name>
    </ligand>
</feature>
<evidence type="ECO:0000256" key="14">
    <source>
        <dbReference type="ARBA" id="ARBA00038036"/>
    </source>
</evidence>
<comment type="catalytic activity">
    <reaction evidence="1 16">
        <text>(R)-pantothenate + ATP = (R)-4'-phosphopantothenate + ADP + H(+)</text>
        <dbReference type="Rhea" id="RHEA:16373"/>
        <dbReference type="ChEBI" id="CHEBI:10986"/>
        <dbReference type="ChEBI" id="CHEBI:15378"/>
        <dbReference type="ChEBI" id="CHEBI:29032"/>
        <dbReference type="ChEBI" id="CHEBI:30616"/>
        <dbReference type="ChEBI" id="CHEBI:456216"/>
        <dbReference type="EC" id="2.7.1.33"/>
    </reaction>
</comment>
<organism evidence="17">
    <name type="scientific">Candidatus Moduliflexus flocculans</name>
    <dbReference type="NCBI Taxonomy" id="1499966"/>
    <lineage>
        <taxon>Bacteria</taxon>
        <taxon>Candidatus Moduliflexota</taxon>
        <taxon>Candidatus Moduliflexia</taxon>
        <taxon>Candidatus Moduliflexales</taxon>
        <taxon>Candidatus Moduliflexaceae</taxon>
    </lineage>
</organism>
<evidence type="ECO:0000256" key="2">
    <source>
        <dbReference type="ARBA" id="ARBA00001958"/>
    </source>
</evidence>
<feature type="binding site" evidence="16">
    <location>
        <position position="151"/>
    </location>
    <ligand>
        <name>ATP</name>
        <dbReference type="ChEBI" id="CHEBI:30616"/>
    </ligand>
</feature>
<dbReference type="PANTHER" id="PTHR34265">
    <property type="entry name" value="TYPE III PANTOTHENATE KINASE"/>
    <property type="match status" value="1"/>
</dbReference>
<comment type="similarity">
    <text evidence="14 16">Belongs to the type III pantothenate kinase family.</text>
</comment>
<feature type="binding site" evidence="16">
    <location>
        <begin position="126"/>
        <end position="129"/>
    </location>
    <ligand>
        <name>substrate</name>
    </ligand>
</feature>
<feature type="active site" description="Proton acceptor" evidence="16">
    <location>
        <position position="128"/>
    </location>
</feature>
<dbReference type="AlphaFoldDB" id="A0A0S6VS86"/>
<accession>A0A0S6VS86</accession>
<dbReference type="NCBIfam" id="NF009848">
    <property type="entry name" value="PRK13318.1-6"/>
    <property type="match status" value="1"/>
</dbReference>
<evidence type="ECO:0000313" key="17">
    <source>
        <dbReference type="EMBL" id="GAK50266.1"/>
    </source>
</evidence>
<name>A0A0S6VS86_9BACT</name>
<evidence type="ECO:0000256" key="8">
    <source>
        <dbReference type="ARBA" id="ARBA00022679"/>
    </source>
</evidence>
<dbReference type="STRING" id="1499966.U14_01494"/>
<comment type="pathway">
    <text evidence="4 16">Cofactor biosynthesis; coenzyme A biosynthesis; CoA from (R)-pantothenate: step 1/5.</text>
</comment>
<comment type="cofactor">
    <cofactor evidence="2">
        <name>K(+)</name>
        <dbReference type="ChEBI" id="CHEBI:29103"/>
    </cofactor>
</comment>
<dbReference type="HAMAP" id="MF_01274">
    <property type="entry name" value="Pantothen_kinase_3"/>
    <property type="match status" value="1"/>
</dbReference>
<evidence type="ECO:0000256" key="12">
    <source>
        <dbReference type="ARBA" id="ARBA00022958"/>
    </source>
</evidence>
<dbReference type="GO" id="GO:0005524">
    <property type="term" value="F:ATP binding"/>
    <property type="evidence" value="ECO:0007669"/>
    <property type="project" value="UniProtKB-UniRule"/>
</dbReference>
<keyword evidence="7 16" id="KW-0963">Cytoplasm</keyword>
<dbReference type="GO" id="GO:0004594">
    <property type="term" value="F:pantothenate kinase activity"/>
    <property type="evidence" value="ECO:0007669"/>
    <property type="project" value="UniProtKB-UniRule"/>
</dbReference>
<dbReference type="Gene3D" id="3.30.420.40">
    <property type="match status" value="2"/>
</dbReference>
<feature type="binding site" evidence="16">
    <location>
        <position position="148"/>
    </location>
    <ligand>
        <name>K(+)</name>
        <dbReference type="ChEBI" id="CHEBI:29103"/>
    </ligand>
</feature>
<dbReference type="GO" id="GO:0015937">
    <property type="term" value="P:coenzyme A biosynthetic process"/>
    <property type="evidence" value="ECO:0007669"/>
    <property type="project" value="UniProtKB-UniRule"/>
</dbReference>
<keyword evidence="10 16" id="KW-0418">Kinase</keyword>
<dbReference type="NCBIfam" id="TIGR00671">
    <property type="entry name" value="baf"/>
    <property type="match status" value="1"/>
</dbReference>
<dbReference type="HOGENOM" id="CLU_066627_1_0_0"/>
<dbReference type="Proteomes" id="UP000030700">
    <property type="component" value="Unassembled WGS sequence"/>
</dbReference>
<keyword evidence="13 16" id="KW-0173">Coenzyme A biosynthesis</keyword>
<sequence>MMLSETAMLSDNMFSQHIMELLFDIGNSHTVIGLHTENSHFKIWRIGTKSFETEDELFSKIYTLFQVDGIRKEEISDIGVSSVVPPVNYIFAKLGEKYFGRATQFVTPDAHVFDIGYKVDYPQEIGADRLANVFAARKIYGENVIVIDHGTAITIDVLHRGNFTGGAILPGFQTAMLALFSNTAQLPQVELKIPKYSVGRNTTDNIQIGVLKITILGIERLIEEIRKETATDFTIVSTGGIGKFLQGSSYIFDTYDSDLTLKGILYFLRRN</sequence>
<evidence type="ECO:0000256" key="4">
    <source>
        <dbReference type="ARBA" id="ARBA00005225"/>
    </source>
</evidence>
<comment type="cofactor">
    <cofactor evidence="16">
        <name>NH4(+)</name>
        <dbReference type="ChEBI" id="CHEBI:28938"/>
    </cofactor>
    <cofactor evidence="16">
        <name>K(+)</name>
        <dbReference type="ChEBI" id="CHEBI:29103"/>
    </cofactor>
    <text evidence="16">A monovalent cation. Ammonium or potassium.</text>
</comment>
<dbReference type="EMBL" id="DF820456">
    <property type="protein sequence ID" value="GAK50266.1"/>
    <property type="molecule type" value="Genomic_DNA"/>
</dbReference>
<dbReference type="GO" id="GO:0046872">
    <property type="term" value="F:metal ion binding"/>
    <property type="evidence" value="ECO:0007669"/>
    <property type="project" value="UniProtKB-KW"/>
</dbReference>
<evidence type="ECO:0000313" key="18">
    <source>
        <dbReference type="Proteomes" id="UP000030700"/>
    </source>
</evidence>
<dbReference type="GO" id="GO:0005737">
    <property type="term" value="C:cytoplasm"/>
    <property type="evidence" value="ECO:0007669"/>
    <property type="project" value="UniProtKB-SubCell"/>
</dbReference>
<evidence type="ECO:0000256" key="9">
    <source>
        <dbReference type="ARBA" id="ARBA00022741"/>
    </source>
</evidence>
<keyword evidence="11 16" id="KW-0067">ATP-binding</keyword>
<dbReference type="Pfam" id="PF03309">
    <property type="entry name" value="Pan_kinase"/>
    <property type="match status" value="1"/>
</dbReference>
<gene>
    <name evidence="16" type="primary">coaX</name>
    <name evidence="17" type="ORF">U14_01494</name>
</gene>
<dbReference type="InterPro" id="IPR043129">
    <property type="entry name" value="ATPase_NBD"/>
</dbReference>
<dbReference type="SUPFAM" id="SSF53067">
    <property type="entry name" value="Actin-like ATPase domain"/>
    <property type="match status" value="2"/>
</dbReference>
<evidence type="ECO:0000256" key="7">
    <source>
        <dbReference type="ARBA" id="ARBA00022490"/>
    </source>
</evidence>
<evidence type="ECO:0000256" key="10">
    <source>
        <dbReference type="ARBA" id="ARBA00022777"/>
    </source>
</evidence>
<comment type="subunit">
    <text evidence="5 16">Homodimer.</text>
</comment>
<evidence type="ECO:0000256" key="15">
    <source>
        <dbReference type="ARBA" id="ARBA00040883"/>
    </source>
</evidence>